<organism evidence="3 7">
    <name type="scientific">Brevundimonas diminuta</name>
    <name type="common">Pseudomonas diminuta</name>
    <dbReference type="NCBI Taxonomy" id="293"/>
    <lineage>
        <taxon>Bacteria</taxon>
        <taxon>Pseudomonadati</taxon>
        <taxon>Pseudomonadota</taxon>
        <taxon>Alphaproteobacteria</taxon>
        <taxon>Caulobacterales</taxon>
        <taxon>Caulobacteraceae</taxon>
        <taxon>Brevundimonas</taxon>
    </lineage>
</organism>
<evidence type="ECO:0000256" key="2">
    <source>
        <dbReference type="SAM" id="Phobius"/>
    </source>
</evidence>
<reference evidence="6 8" key="3">
    <citation type="submission" date="2018-06" db="EMBL/GenBank/DDBJ databases">
        <authorList>
            <consortium name="Pathogen Informatics"/>
            <person name="Doyle S."/>
        </authorList>
    </citation>
    <scope>NUCLEOTIDE SEQUENCE [LARGE SCALE GENOMIC DNA]</scope>
    <source>
        <strain evidence="6 8">NCTC11165</strain>
    </source>
</reference>
<reference evidence="4 9" key="4">
    <citation type="submission" date="2019-01" db="EMBL/GenBank/DDBJ databases">
        <title>Brevundimonas diminuta Genome sequencing and assembly.</title>
        <authorList>
            <person name="Chen H."/>
        </authorList>
    </citation>
    <scope>NUCLEOTIDE SEQUENCE [LARGE SCALE GENOMIC DNA]</scope>
    <source>
        <strain evidence="4">ATCC</strain>
        <strain evidence="9">ATCC(B) 19146</strain>
    </source>
</reference>
<gene>
    <name evidence="3" type="ORF">CD943_05290</name>
    <name evidence="4" type="ORF">EQG53_17370</name>
    <name evidence="5" type="ORF">I6H83_05085</name>
    <name evidence="6" type="ORF">NCTC11165_00866</name>
</gene>
<dbReference type="Proteomes" id="UP000596117">
    <property type="component" value="Chromosome"/>
</dbReference>
<reference evidence="5 10" key="5">
    <citation type="submission" date="2020-12" db="EMBL/GenBank/DDBJ databases">
        <title>FDA dAtabase for Regulatory Grade micrObial Sequences (FDA-ARGOS): Supporting development and validation of Infectious Disease Dx tests.</title>
        <authorList>
            <person name="Kerrigan L."/>
            <person name="Long C."/>
            <person name="Tallon L."/>
            <person name="Sadzewicz L."/>
            <person name="Zhao X."/>
            <person name="Boylan J."/>
            <person name="Ott S."/>
            <person name="Bowen H."/>
            <person name="Vavikolanu K."/>
            <person name="Mehta A."/>
            <person name="Aluvathingal J."/>
            <person name="Nadendla S."/>
            <person name="Yan Y."/>
            <person name="Sichtig H."/>
        </authorList>
    </citation>
    <scope>NUCLEOTIDE SEQUENCE [LARGE SCALE GENOMIC DNA]</scope>
    <source>
        <strain evidence="5 10">FDAARGOS_1026</strain>
    </source>
</reference>
<reference evidence="3 7" key="1">
    <citation type="submission" date="2017-06" db="EMBL/GenBank/DDBJ databases">
        <title>Biodegradation of gentamicin by bacterial consortia AMQD4 in synthetic medium and raw gentamicin sewage.</title>
        <authorList>
            <person name="Chang H."/>
            <person name="Feng Y."/>
            <person name="Li Z."/>
            <person name="Xue J."/>
            <person name="Cheng D."/>
        </authorList>
    </citation>
    <scope>NUCLEOTIDE SEQUENCE [LARGE SCALE GENOMIC DNA]</scope>
    <source>
        <strain evidence="3 7">BZC3</strain>
    </source>
</reference>
<keyword evidence="2" id="KW-0472">Membrane</keyword>
<dbReference type="EMBL" id="CP035093">
    <property type="protein sequence ID" value="QAT15966.1"/>
    <property type="molecule type" value="Genomic_DNA"/>
</dbReference>
<dbReference type="GeneID" id="56575987"/>
<reference evidence="3 7" key="2">
    <citation type="submission" date="2017-06" db="EMBL/GenBank/DDBJ databases">
        <authorList>
            <person name="Kim H.J."/>
            <person name="Triplett B.A."/>
        </authorList>
    </citation>
    <scope>NUCLEOTIDE SEQUENCE [LARGE SCALE GENOMIC DNA]</scope>
    <source>
        <strain evidence="3 7">BZC3</strain>
    </source>
</reference>
<evidence type="ECO:0000313" key="6">
    <source>
        <dbReference type="EMBL" id="SPU42714.1"/>
    </source>
</evidence>
<dbReference type="EMBL" id="CP066026">
    <property type="protein sequence ID" value="QQB89816.1"/>
    <property type="molecule type" value="Genomic_DNA"/>
</dbReference>
<dbReference type="Proteomes" id="UP000197024">
    <property type="component" value="Chromosome"/>
</dbReference>
<feature type="transmembrane region" description="Helical" evidence="2">
    <location>
        <begin position="21"/>
        <end position="39"/>
    </location>
</feature>
<feature type="compositionally biased region" description="Pro residues" evidence="1">
    <location>
        <begin position="68"/>
        <end position="80"/>
    </location>
</feature>
<accession>A0A246KBE3</accession>
<keyword evidence="10" id="KW-1185">Reference proteome</keyword>
<keyword evidence="2" id="KW-0812">Transmembrane</keyword>
<evidence type="ECO:0000313" key="4">
    <source>
        <dbReference type="EMBL" id="QAT15966.1"/>
    </source>
</evidence>
<feature type="region of interest" description="Disordered" evidence="1">
    <location>
        <begin position="56"/>
        <end position="86"/>
    </location>
</feature>
<dbReference type="AlphaFoldDB" id="A0A246KBE3"/>
<evidence type="ECO:0000256" key="1">
    <source>
        <dbReference type="SAM" id="MobiDB-lite"/>
    </source>
</evidence>
<dbReference type="EMBL" id="CP021995">
    <property type="protein sequence ID" value="ASD26356.1"/>
    <property type="molecule type" value="Genomic_DNA"/>
</dbReference>
<dbReference type="Proteomes" id="UP000250358">
    <property type="component" value="Unassembled WGS sequence"/>
</dbReference>
<evidence type="ECO:0000313" key="10">
    <source>
        <dbReference type="Proteomes" id="UP000596117"/>
    </source>
</evidence>
<dbReference type="RefSeq" id="WP_003165976.1">
    <property type="nucleotide sequence ID" value="NZ_BJNC01000013.1"/>
</dbReference>
<evidence type="ECO:0000313" key="9">
    <source>
        <dbReference type="Proteomes" id="UP000287388"/>
    </source>
</evidence>
<proteinExistence type="predicted"/>
<protein>
    <submittedName>
        <fullName evidence="3">Uncharacterized protein</fullName>
    </submittedName>
</protein>
<evidence type="ECO:0000313" key="5">
    <source>
        <dbReference type="EMBL" id="QQB89816.1"/>
    </source>
</evidence>
<sequence>MSNLQYLKLNDEQVRARKRRNVAIALGLLAFIALVYTVTVSRMHANNQARHEAEAAALATLERADPALPAPVQPDAPVPAPATQEP</sequence>
<dbReference type="Proteomes" id="UP000287388">
    <property type="component" value="Chromosome"/>
</dbReference>
<name>A0A246KBE3_BREDI</name>
<dbReference type="STRING" id="293.GCA_000988015_01984"/>
<evidence type="ECO:0000313" key="8">
    <source>
        <dbReference type="Proteomes" id="UP000250358"/>
    </source>
</evidence>
<evidence type="ECO:0000313" key="3">
    <source>
        <dbReference type="EMBL" id="ASD26356.1"/>
    </source>
</evidence>
<dbReference type="KEGG" id="bdm:EQG53_17370"/>
<keyword evidence="2" id="KW-1133">Transmembrane helix</keyword>
<evidence type="ECO:0000313" key="7">
    <source>
        <dbReference type="Proteomes" id="UP000197024"/>
    </source>
</evidence>
<dbReference type="EMBL" id="UAQM01000001">
    <property type="protein sequence ID" value="SPU42714.1"/>
    <property type="molecule type" value="Genomic_DNA"/>
</dbReference>